<keyword evidence="3" id="KW-1185">Reference proteome</keyword>
<evidence type="ECO:0000256" key="1">
    <source>
        <dbReference type="SAM" id="MobiDB-lite"/>
    </source>
</evidence>
<feature type="compositionally biased region" description="Basic and acidic residues" evidence="1">
    <location>
        <begin position="45"/>
        <end position="61"/>
    </location>
</feature>
<protein>
    <recommendedName>
        <fullName evidence="4">DUF4025 domain-containing protein</fullName>
    </recommendedName>
</protein>
<organism evidence="2 3">
    <name type="scientific">Psychrobacter aestuarii</name>
    <dbReference type="NCBI Taxonomy" id="556327"/>
    <lineage>
        <taxon>Bacteria</taxon>
        <taxon>Pseudomonadati</taxon>
        <taxon>Pseudomonadota</taxon>
        <taxon>Gammaproteobacteria</taxon>
        <taxon>Moraxellales</taxon>
        <taxon>Moraxellaceae</taxon>
        <taxon>Psychrobacter</taxon>
    </lineage>
</organism>
<gene>
    <name evidence="2" type="ORF">GCM10009129_05010</name>
</gene>
<feature type="compositionally biased region" description="Basic and acidic residues" evidence="1">
    <location>
        <begin position="1"/>
        <end position="13"/>
    </location>
</feature>
<feature type="region of interest" description="Disordered" evidence="1">
    <location>
        <begin position="1"/>
        <end position="61"/>
    </location>
</feature>
<reference evidence="3" key="1">
    <citation type="journal article" date="2019" name="Int. J. Syst. Evol. Microbiol.">
        <title>The Global Catalogue of Microorganisms (GCM) 10K type strain sequencing project: providing services to taxonomists for standard genome sequencing and annotation.</title>
        <authorList>
            <consortium name="The Broad Institute Genomics Platform"/>
            <consortium name="The Broad Institute Genome Sequencing Center for Infectious Disease"/>
            <person name="Wu L."/>
            <person name="Ma J."/>
        </authorList>
    </citation>
    <scope>NUCLEOTIDE SEQUENCE [LARGE SCALE GENOMIC DNA]</scope>
    <source>
        <strain evidence="3">JCM 16343</strain>
    </source>
</reference>
<evidence type="ECO:0000313" key="3">
    <source>
        <dbReference type="Proteomes" id="UP001501787"/>
    </source>
</evidence>
<evidence type="ECO:0008006" key="4">
    <source>
        <dbReference type="Google" id="ProtNLM"/>
    </source>
</evidence>
<proteinExistence type="predicted"/>
<comment type="caution">
    <text evidence="2">The sequence shown here is derived from an EMBL/GenBank/DDBJ whole genome shotgun (WGS) entry which is preliminary data.</text>
</comment>
<sequence>MKNNQHDKEERASQDGYTLQDADDNHGVTPDDALEKVNPAAAARKTPDHDPHGVAKKDKDY</sequence>
<accession>A0ABP3F8S5</accession>
<name>A0ABP3F8S5_9GAMM</name>
<dbReference type="Proteomes" id="UP001501787">
    <property type="component" value="Unassembled WGS sequence"/>
</dbReference>
<dbReference type="EMBL" id="BAAAFR010000001">
    <property type="protein sequence ID" value="GAA0310713.1"/>
    <property type="molecule type" value="Genomic_DNA"/>
</dbReference>
<evidence type="ECO:0000313" key="2">
    <source>
        <dbReference type="EMBL" id="GAA0310713.1"/>
    </source>
</evidence>